<sequence>LNFYLSSSANSFGAPCCKETSKSSRYPNSFARETMFNSSKFHAALGRTKAVGRRSCVACSASCIEPSRRSLLLGAAATGVSKIWLPGATYAAPEPTSAYEFSALQYERERSLDVYRGKYFPRIFQFMPSEVS</sequence>
<dbReference type="EMBL" id="BSDZ01000103">
    <property type="protein sequence ID" value="GLI71140.1"/>
    <property type="molecule type" value="Genomic_DNA"/>
</dbReference>
<keyword evidence="2" id="KW-1185">Reference proteome</keyword>
<feature type="non-terminal residue" evidence="1">
    <location>
        <position position="1"/>
    </location>
</feature>
<evidence type="ECO:0000313" key="2">
    <source>
        <dbReference type="Proteomes" id="UP001165090"/>
    </source>
</evidence>
<proteinExistence type="predicted"/>
<dbReference type="Proteomes" id="UP001165090">
    <property type="component" value="Unassembled WGS sequence"/>
</dbReference>
<reference evidence="1 2" key="1">
    <citation type="journal article" date="2023" name="IScience">
        <title>Expanded male sex-determining region conserved during the evolution of homothallism in the green alga Volvox.</title>
        <authorList>
            <person name="Yamamoto K."/>
            <person name="Matsuzaki R."/>
            <person name="Mahakham W."/>
            <person name="Heman W."/>
            <person name="Sekimoto H."/>
            <person name="Kawachi M."/>
            <person name="Minakuchi Y."/>
            <person name="Toyoda A."/>
            <person name="Nozaki H."/>
        </authorList>
    </citation>
    <scope>NUCLEOTIDE SEQUENCE [LARGE SCALE GENOMIC DNA]</scope>
    <source>
        <strain evidence="1 2">NIES-4468</strain>
    </source>
</reference>
<organism evidence="1 2">
    <name type="scientific">Volvox africanus</name>
    <dbReference type="NCBI Taxonomy" id="51714"/>
    <lineage>
        <taxon>Eukaryota</taxon>
        <taxon>Viridiplantae</taxon>
        <taxon>Chlorophyta</taxon>
        <taxon>core chlorophytes</taxon>
        <taxon>Chlorophyceae</taxon>
        <taxon>CS clade</taxon>
        <taxon>Chlamydomonadales</taxon>
        <taxon>Volvocaceae</taxon>
        <taxon>Volvox</taxon>
    </lineage>
</organism>
<name>A0ABQ5SMJ6_9CHLO</name>
<gene>
    <name evidence="1" type="ORF">VaNZ11_016240</name>
</gene>
<protein>
    <submittedName>
        <fullName evidence="1">Uncharacterized protein</fullName>
    </submittedName>
</protein>
<accession>A0ABQ5SMJ6</accession>
<evidence type="ECO:0000313" key="1">
    <source>
        <dbReference type="EMBL" id="GLI71140.1"/>
    </source>
</evidence>
<comment type="caution">
    <text evidence="1">The sequence shown here is derived from an EMBL/GenBank/DDBJ whole genome shotgun (WGS) entry which is preliminary data.</text>
</comment>